<evidence type="ECO:0000313" key="7">
    <source>
        <dbReference type="Proteomes" id="UP001219518"/>
    </source>
</evidence>
<dbReference type="AlphaFoldDB" id="A0AAE1LJ23"/>
<keyword evidence="3" id="KW-0496">Mitochondrion</keyword>
<reference evidence="6" key="1">
    <citation type="submission" date="2021-07" db="EMBL/GenBank/DDBJ databases">
        <authorList>
            <person name="Catto M.A."/>
            <person name="Jacobson A."/>
            <person name="Kennedy G."/>
            <person name="Labadie P."/>
            <person name="Hunt B.G."/>
            <person name="Srinivasan R."/>
        </authorList>
    </citation>
    <scope>NUCLEOTIDE SEQUENCE</scope>
    <source>
        <strain evidence="6">PL_HMW_Pooled</strain>
        <tissue evidence="6">Head</tissue>
    </source>
</reference>
<proteinExistence type="inferred from homology"/>
<dbReference type="Gene3D" id="3.30.460.10">
    <property type="entry name" value="Beta Polymerase, domain 2"/>
    <property type="match status" value="1"/>
</dbReference>
<dbReference type="InterPro" id="IPR043519">
    <property type="entry name" value="NT_sf"/>
</dbReference>
<dbReference type="FunFam" id="3.30.460.10:FF:000018">
    <property type="entry name" value="Mitochondrial assembly of ribosomal large subunit 1"/>
    <property type="match status" value="1"/>
</dbReference>
<name>A0AAE1LJ23_9NEOP</name>
<comment type="function">
    <text evidence="4">Required for normal mitochondrial ribosome function and mitochondrial translation. May play a role in ribosome biogenesis by preventing premature association of the 28S and 39S ribosomal subunits. Interacts with mitochondrial ribosomal protein uL14m (MRPL14), probably blocking formation of intersubunit bridge B8, preventing association of the 28S and 39S ribosomal subunits. Addition to isolated mitochondrial ribosomal subunits partially inhibits translation, probably by interfering with the association of the 28S and 39S ribosomal subunits and the formation of functional ribosomes. May also participate in the assembly and/or regulation of the stability of the large subunit of the mitochondrial ribosome. May function as a ribosomal silencing factor.</text>
</comment>
<dbReference type="PANTHER" id="PTHR21043">
    <property type="entry name" value="IOJAP SUPERFAMILY ORTHOLOG"/>
    <property type="match status" value="1"/>
</dbReference>
<evidence type="ECO:0000313" key="6">
    <source>
        <dbReference type="EMBL" id="KAK3920494.1"/>
    </source>
</evidence>
<protein>
    <recommendedName>
        <fullName evidence="5">Mitochondrial assembly of ribosomal large subunit protein 1</fullName>
    </recommendedName>
</protein>
<evidence type="ECO:0000256" key="4">
    <source>
        <dbReference type="ARBA" id="ARBA00053669"/>
    </source>
</evidence>
<organism evidence="6 7">
    <name type="scientific">Frankliniella fusca</name>
    <dbReference type="NCBI Taxonomy" id="407009"/>
    <lineage>
        <taxon>Eukaryota</taxon>
        <taxon>Metazoa</taxon>
        <taxon>Ecdysozoa</taxon>
        <taxon>Arthropoda</taxon>
        <taxon>Hexapoda</taxon>
        <taxon>Insecta</taxon>
        <taxon>Pterygota</taxon>
        <taxon>Neoptera</taxon>
        <taxon>Paraneoptera</taxon>
        <taxon>Thysanoptera</taxon>
        <taxon>Terebrantia</taxon>
        <taxon>Thripoidea</taxon>
        <taxon>Thripidae</taxon>
        <taxon>Frankliniella</taxon>
    </lineage>
</organism>
<dbReference type="Pfam" id="PF02410">
    <property type="entry name" value="RsfS"/>
    <property type="match status" value="1"/>
</dbReference>
<evidence type="ECO:0000256" key="5">
    <source>
        <dbReference type="ARBA" id="ARBA00073331"/>
    </source>
</evidence>
<accession>A0AAE1LJ23</accession>
<dbReference type="InterPro" id="IPR004394">
    <property type="entry name" value="Iojap/RsfS/C7orf30"/>
</dbReference>
<dbReference type="GO" id="GO:0043023">
    <property type="term" value="F:ribosomal large subunit binding"/>
    <property type="evidence" value="ECO:0007669"/>
    <property type="project" value="TreeGrafter"/>
</dbReference>
<gene>
    <name evidence="6" type="ORF">KUF71_009765</name>
</gene>
<dbReference type="EMBL" id="JAHWGI010001006">
    <property type="protein sequence ID" value="KAK3920494.1"/>
    <property type="molecule type" value="Genomic_DNA"/>
</dbReference>
<dbReference type="GO" id="GO:0017148">
    <property type="term" value="P:negative regulation of translation"/>
    <property type="evidence" value="ECO:0007669"/>
    <property type="project" value="TreeGrafter"/>
</dbReference>
<dbReference type="GO" id="GO:0090071">
    <property type="term" value="P:negative regulation of ribosome biogenesis"/>
    <property type="evidence" value="ECO:0007669"/>
    <property type="project" value="TreeGrafter"/>
</dbReference>
<dbReference type="Proteomes" id="UP001219518">
    <property type="component" value="Unassembled WGS sequence"/>
</dbReference>
<dbReference type="GO" id="GO:0005739">
    <property type="term" value="C:mitochondrion"/>
    <property type="evidence" value="ECO:0007669"/>
    <property type="project" value="UniProtKB-SubCell"/>
</dbReference>
<evidence type="ECO:0000256" key="1">
    <source>
        <dbReference type="ARBA" id="ARBA00004173"/>
    </source>
</evidence>
<dbReference type="NCBIfam" id="TIGR00090">
    <property type="entry name" value="rsfS_iojap_ybeB"/>
    <property type="match status" value="1"/>
</dbReference>
<comment type="caution">
    <text evidence="6">The sequence shown here is derived from an EMBL/GenBank/DDBJ whole genome shotgun (WGS) entry which is preliminary data.</text>
</comment>
<keyword evidence="7" id="KW-1185">Reference proteome</keyword>
<comment type="similarity">
    <text evidence="2">Belongs to the Iojap/RsfS family.</text>
</comment>
<dbReference type="PANTHER" id="PTHR21043:SF0">
    <property type="entry name" value="MITOCHONDRIAL ASSEMBLY OF RIBOSOMAL LARGE SUBUNIT PROTEIN 1"/>
    <property type="match status" value="1"/>
</dbReference>
<evidence type="ECO:0000256" key="2">
    <source>
        <dbReference type="ARBA" id="ARBA00010574"/>
    </source>
</evidence>
<sequence>MFARSTIIGLLSNSRKIIATNEQFLTSKLMLPNVVHGVDKLDRVLSRYNSDDHSKNWKSLQSEILPKEENTPLEDESLEVFDLEKERTKLQQAADLSSKYEVFKDEDAQIILDVEEERIFSRSNAVTQPVQEEFDGISLTRGIHGVFDITDLVTALKNQSAEEIAVIELPKDVGYADYMVIVSGKSNRHLKALADHVRKLFKRKMHPNDKIPAIEGKRTKSNDWLALDLGNIILHIFSKETREVYDLESLWILGPEFDPHLNEIEDPLDAIINKHSSFLSDLEPADKNS</sequence>
<reference evidence="6" key="2">
    <citation type="journal article" date="2023" name="BMC Genomics">
        <title>Pest status, molecular evolution, and epigenetic factors derived from the genome assembly of Frankliniella fusca, a thysanopteran phytovirus vector.</title>
        <authorList>
            <person name="Catto M.A."/>
            <person name="Labadie P.E."/>
            <person name="Jacobson A.L."/>
            <person name="Kennedy G.G."/>
            <person name="Srinivasan R."/>
            <person name="Hunt B.G."/>
        </authorList>
    </citation>
    <scope>NUCLEOTIDE SEQUENCE</scope>
    <source>
        <strain evidence="6">PL_HMW_Pooled</strain>
    </source>
</reference>
<comment type="subcellular location">
    <subcellularLocation>
        <location evidence="1">Mitochondrion</location>
    </subcellularLocation>
</comment>
<dbReference type="SUPFAM" id="SSF81301">
    <property type="entry name" value="Nucleotidyltransferase"/>
    <property type="match status" value="1"/>
</dbReference>
<dbReference type="HAMAP" id="MF_01477">
    <property type="entry name" value="Iojap_RsfS"/>
    <property type="match status" value="1"/>
</dbReference>
<evidence type="ECO:0000256" key="3">
    <source>
        <dbReference type="ARBA" id="ARBA00023128"/>
    </source>
</evidence>